<dbReference type="VEuPathDB" id="FungiDB:PYU1_G001404"/>
<evidence type="ECO:0000313" key="3">
    <source>
        <dbReference type="Proteomes" id="UP000019132"/>
    </source>
</evidence>
<dbReference type="HOGENOM" id="CLU_843291_0_0_1"/>
<reference evidence="3" key="1">
    <citation type="journal article" date="2010" name="Genome Biol.">
        <title>Genome sequence of the necrotrophic plant pathogen Pythium ultimum reveals original pathogenicity mechanisms and effector repertoire.</title>
        <authorList>
            <person name="Levesque C.A."/>
            <person name="Brouwer H."/>
            <person name="Cano L."/>
            <person name="Hamilton J.P."/>
            <person name="Holt C."/>
            <person name="Huitema E."/>
            <person name="Raffaele S."/>
            <person name="Robideau G.P."/>
            <person name="Thines M."/>
            <person name="Win J."/>
            <person name="Zerillo M.M."/>
            <person name="Beakes G.W."/>
            <person name="Boore J.L."/>
            <person name="Busam D."/>
            <person name="Dumas B."/>
            <person name="Ferriera S."/>
            <person name="Fuerstenberg S.I."/>
            <person name="Gachon C.M."/>
            <person name="Gaulin E."/>
            <person name="Govers F."/>
            <person name="Grenville-Briggs L."/>
            <person name="Horner N."/>
            <person name="Hostetler J."/>
            <person name="Jiang R.H."/>
            <person name="Johnson J."/>
            <person name="Krajaejun T."/>
            <person name="Lin H."/>
            <person name="Meijer H.J."/>
            <person name="Moore B."/>
            <person name="Morris P."/>
            <person name="Phuntmart V."/>
            <person name="Puiu D."/>
            <person name="Shetty J."/>
            <person name="Stajich J.E."/>
            <person name="Tripathy S."/>
            <person name="Wawra S."/>
            <person name="van West P."/>
            <person name="Whitty B.R."/>
            <person name="Coutinho P.M."/>
            <person name="Henrissat B."/>
            <person name="Martin F."/>
            <person name="Thomas P.D."/>
            <person name="Tyler B.M."/>
            <person name="De Vries R.P."/>
            <person name="Kamoun S."/>
            <person name="Yandell M."/>
            <person name="Tisserat N."/>
            <person name="Buell C.R."/>
        </authorList>
    </citation>
    <scope>NUCLEOTIDE SEQUENCE</scope>
    <source>
        <strain evidence="3">DAOM:BR144</strain>
    </source>
</reference>
<proteinExistence type="predicted"/>
<accession>K3W8W3</accession>
<feature type="coiled-coil region" evidence="1">
    <location>
        <begin position="83"/>
        <end position="117"/>
    </location>
</feature>
<evidence type="ECO:0000313" key="2">
    <source>
        <dbReference type="EnsemblProtists" id="PYU1_T001404"/>
    </source>
</evidence>
<dbReference type="PANTHER" id="PTHR35796:SF3">
    <property type="entry name" value="BHLH DOMAIN-CONTAINING PROTEIN"/>
    <property type="match status" value="1"/>
</dbReference>
<reference evidence="3" key="2">
    <citation type="submission" date="2010-04" db="EMBL/GenBank/DDBJ databases">
        <authorList>
            <person name="Buell R."/>
            <person name="Hamilton J."/>
            <person name="Hostetler J."/>
        </authorList>
    </citation>
    <scope>NUCLEOTIDE SEQUENCE [LARGE SCALE GENOMIC DNA]</scope>
    <source>
        <strain evidence="3">DAOM:BR144</strain>
    </source>
</reference>
<dbReference type="EMBL" id="GL376626">
    <property type="status" value="NOT_ANNOTATED_CDS"/>
    <property type="molecule type" value="Genomic_DNA"/>
</dbReference>
<dbReference type="AlphaFoldDB" id="K3W8W3"/>
<reference evidence="2" key="3">
    <citation type="submission" date="2015-02" db="UniProtKB">
        <authorList>
            <consortium name="EnsemblProtists"/>
        </authorList>
    </citation>
    <scope>IDENTIFICATION</scope>
    <source>
        <strain evidence="2">DAOM BR144</strain>
    </source>
</reference>
<dbReference type="EnsemblProtists" id="PYU1_T001404">
    <property type="protein sequence ID" value="PYU1_T001404"/>
    <property type="gene ID" value="PYU1_G001404"/>
</dbReference>
<keyword evidence="3" id="KW-1185">Reference proteome</keyword>
<keyword evidence="1" id="KW-0175">Coiled coil</keyword>
<name>K3W8W3_GLOUD</name>
<dbReference type="Proteomes" id="UP000019132">
    <property type="component" value="Unassembled WGS sequence"/>
</dbReference>
<organism evidence="2 3">
    <name type="scientific">Globisporangium ultimum (strain ATCC 200006 / CBS 805.95 / DAOM BR144)</name>
    <name type="common">Pythium ultimum</name>
    <dbReference type="NCBI Taxonomy" id="431595"/>
    <lineage>
        <taxon>Eukaryota</taxon>
        <taxon>Sar</taxon>
        <taxon>Stramenopiles</taxon>
        <taxon>Oomycota</taxon>
        <taxon>Peronosporomycetes</taxon>
        <taxon>Pythiales</taxon>
        <taxon>Pythiaceae</taxon>
        <taxon>Globisporangium</taxon>
    </lineage>
</organism>
<evidence type="ECO:0000256" key="1">
    <source>
        <dbReference type="SAM" id="Coils"/>
    </source>
</evidence>
<dbReference type="InParanoid" id="K3W8W3"/>
<sequence length="330" mass="37242">MSPWSCDAGSDNDDDQVLHAAIAFVDAFHATAPAVHPLPVDDAACVIGHELLQVTSRSATTDKVVCQRRQTKPLVTWNKNKARDAEREEVRYLRNKVAELQNRLQQLLQRHATEATAVGGTGQGDIRLLSSIPRPTQLLNDDGCFMRPSAWRDVAKNQAHERILAERENIRLRLVLETQLKVARRLEKQIRSSAVSQDIAEFTIRGSAEPTTTNPPYSPNESSEADVFDYLLRGVEESYREVDAVFDAMGITSMETPHVIRAQMRSNGGGSLEILDASEDTIKESYVLDLVVNRTSARFHTQQIIRRITWTARVNNESMFEWRRFQPTAY</sequence>
<dbReference type="PANTHER" id="PTHR35796">
    <property type="entry name" value="HYPOTHETICAL CYTOSOLIC PROTEIN"/>
    <property type="match status" value="1"/>
</dbReference>
<protein>
    <submittedName>
        <fullName evidence="2">Uncharacterized protein</fullName>
    </submittedName>
</protein>